<sequence>MSGIISHISKVSIRRFAPVAESLSACVSKQFRTFCNKLYYISNFKDFNTLTLAC</sequence>
<proteinExistence type="predicted"/>
<dbReference type="EMBL" id="FSRA01000001">
    <property type="protein sequence ID" value="SIN71866.1"/>
    <property type="molecule type" value="Genomic_DNA"/>
</dbReference>
<evidence type="ECO:0000313" key="1">
    <source>
        <dbReference type="EMBL" id="SIN71866.1"/>
    </source>
</evidence>
<accession>A0A1N6DM98</accession>
<dbReference type="Proteomes" id="UP000185003">
    <property type="component" value="Unassembled WGS sequence"/>
</dbReference>
<keyword evidence="2" id="KW-1185">Reference proteome</keyword>
<protein>
    <submittedName>
        <fullName evidence="1">Uncharacterized protein</fullName>
    </submittedName>
</protein>
<evidence type="ECO:0000313" key="2">
    <source>
        <dbReference type="Proteomes" id="UP000185003"/>
    </source>
</evidence>
<name>A0A1N6DM98_9BACT</name>
<organism evidence="1 2">
    <name type="scientific">Chitinophaga niabensis</name>
    <dbReference type="NCBI Taxonomy" id="536979"/>
    <lineage>
        <taxon>Bacteria</taxon>
        <taxon>Pseudomonadati</taxon>
        <taxon>Bacteroidota</taxon>
        <taxon>Chitinophagia</taxon>
        <taxon>Chitinophagales</taxon>
        <taxon>Chitinophagaceae</taxon>
        <taxon>Chitinophaga</taxon>
    </lineage>
</organism>
<dbReference type="STRING" id="536979.SAMN04488055_0905"/>
<reference evidence="1 2" key="1">
    <citation type="submission" date="2016-11" db="EMBL/GenBank/DDBJ databases">
        <authorList>
            <person name="Jaros S."/>
            <person name="Januszkiewicz K."/>
            <person name="Wedrychowicz H."/>
        </authorList>
    </citation>
    <scope>NUCLEOTIDE SEQUENCE [LARGE SCALE GENOMIC DNA]</scope>
    <source>
        <strain evidence="1 2">DSM 24787</strain>
    </source>
</reference>
<dbReference type="AlphaFoldDB" id="A0A1N6DM98"/>
<gene>
    <name evidence="1" type="ORF">SAMN04488055_0905</name>
</gene>
<dbReference type="RefSeq" id="WP_159442215.1">
    <property type="nucleotide sequence ID" value="NZ_FSRA01000001.1"/>
</dbReference>